<accession>A0ABV6CBL4</accession>
<keyword evidence="2" id="KW-1185">Reference proteome</keyword>
<evidence type="ECO:0000313" key="1">
    <source>
        <dbReference type="EMBL" id="MFC0178931.1"/>
    </source>
</evidence>
<comment type="caution">
    <text evidence="1">The sequence shown here is derived from an EMBL/GenBank/DDBJ whole genome shotgun (WGS) entry which is preliminary data.</text>
</comment>
<name>A0ABV6CBL4_9GAMM</name>
<dbReference type="Proteomes" id="UP001589758">
    <property type="component" value="Unassembled WGS sequence"/>
</dbReference>
<dbReference type="RefSeq" id="WP_385876005.1">
    <property type="nucleotide sequence ID" value="NZ_JBHLXE010000024.1"/>
</dbReference>
<sequence length="67" mass="6868">MDVGAVNSIVSTASALDQISLQSQVSTSVMKKTMDINESHAASLISMINQSPLATSGSVGTRINTTA</sequence>
<proteinExistence type="predicted"/>
<reference evidence="1 2" key="1">
    <citation type="submission" date="2024-09" db="EMBL/GenBank/DDBJ databases">
        <authorList>
            <person name="Sun Q."/>
            <person name="Mori K."/>
        </authorList>
    </citation>
    <scope>NUCLEOTIDE SEQUENCE [LARGE SCALE GENOMIC DNA]</scope>
    <source>
        <strain evidence="1 2">CCM 8545</strain>
    </source>
</reference>
<protein>
    <submittedName>
        <fullName evidence="1">YjfB family protein</fullName>
    </submittedName>
</protein>
<organism evidence="1 2">
    <name type="scientific">Thorsellia kenyensis</name>
    <dbReference type="NCBI Taxonomy" id="1549888"/>
    <lineage>
        <taxon>Bacteria</taxon>
        <taxon>Pseudomonadati</taxon>
        <taxon>Pseudomonadota</taxon>
        <taxon>Gammaproteobacteria</taxon>
        <taxon>Enterobacterales</taxon>
        <taxon>Thorselliaceae</taxon>
        <taxon>Thorsellia</taxon>
    </lineage>
</organism>
<evidence type="ECO:0000313" key="2">
    <source>
        <dbReference type="Proteomes" id="UP001589758"/>
    </source>
</evidence>
<dbReference type="Pfam" id="PF14070">
    <property type="entry name" value="YjfB_motility"/>
    <property type="match status" value="1"/>
</dbReference>
<dbReference type="EMBL" id="JBHLXE010000024">
    <property type="protein sequence ID" value="MFC0178931.1"/>
    <property type="molecule type" value="Genomic_DNA"/>
</dbReference>
<gene>
    <name evidence="1" type="ORF">ACFFIT_02285</name>
</gene>
<dbReference type="InterPro" id="IPR025906">
    <property type="entry name" value="YjfB_motility"/>
</dbReference>